<dbReference type="InterPro" id="IPR012349">
    <property type="entry name" value="Split_barrel_FMN-bd"/>
</dbReference>
<protein>
    <submittedName>
        <fullName evidence="1">Pyridoxamine 5'-phosphate oxidase family protein</fullName>
        <ecNumber evidence="1">1.-.-.-</ecNumber>
    </submittedName>
</protein>
<comment type="caution">
    <text evidence="1">The sequence shown here is derived from an EMBL/GenBank/DDBJ whole genome shotgun (WGS) entry which is preliminary data.</text>
</comment>
<sequence length="146" mass="15835">MTKQVRELTAAESWRRLRGISLGRIVFSMRALPAIRPASHLVDEGDIIIRGHPDSPVGNAAGQVVAYEADEFDPGAHLGWSVVMTGLATAIDDPADTARYELLLRPWVRRAMNSLVRITPEIVTGYEVVAETEFGGPVPGDLSDVS</sequence>
<dbReference type="SUPFAM" id="SSF50475">
    <property type="entry name" value="FMN-binding split barrel"/>
    <property type="match status" value="1"/>
</dbReference>
<dbReference type="EMBL" id="JBHUKR010000015">
    <property type="protein sequence ID" value="MFD2419906.1"/>
    <property type="molecule type" value="Genomic_DNA"/>
</dbReference>
<dbReference type="InterPro" id="IPR024747">
    <property type="entry name" value="Pyridox_Oxase-rel"/>
</dbReference>
<evidence type="ECO:0000313" key="2">
    <source>
        <dbReference type="Proteomes" id="UP001597417"/>
    </source>
</evidence>
<dbReference type="Proteomes" id="UP001597417">
    <property type="component" value="Unassembled WGS sequence"/>
</dbReference>
<dbReference type="GO" id="GO:0016491">
    <property type="term" value="F:oxidoreductase activity"/>
    <property type="evidence" value="ECO:0007669"/>
    <property type="project" value="UniProtKB-KW"/>
</dbReference>
<gene>
    <name evidence="1" type="ORF">ACFSXZ_26605</name>
</gene>
<dbReference type="Gene3D" id="2.30.110.10">
    <property type="entry name" value="Electron Transport, Fmn-binding Protein, Chain A"/>
    <property type="match status" value="1"/>
</dbReference>
<accession>A0ABW5G185</accession>
<evidence type="ECO:0000313" key="1">
    <source>
        <dbReference type="EMBL" id="MFD2419906.1"/>
    </source>
</evidence>
<proteinExistence type="predicted"/>
<keyword evidence="1" id="KW-0560">Oxidoreductase</keyword>
<reference evidence="2" key="1">
    <citation type="journal article" date="2019" name="Int. J. Syst. Evol. Microbiol.">
        <title>The Global Catalogue of Microorganisms (GCM) 10K type strain sequencing project: providing services to taxonomists for standard genome sequencing and annotation.</title>
        <authorList>
            <consortium name="The Broad Institute Genomics Platform"/>
            <consortium name="The Broad Institute Genome Sequencing Center for Infectious Disease"/>
            <person name="Wu L."/>
            <person name="Ma J."/>
        </authorList>
    </citation>
    <scope>NUCLEOTIDE SEQUENCE [LARGE SCALE GENOMIC DNA]</scope>
    <source>
        <strain evidence="2">CGMCC 4.7645</strain>
    </source>
</reference>
<name>A0ABW5G185_9PSEU</name>
<keyword evidence="2" id="KW-1185">Reference proteome</keyword>
<dbReference type="EC" id="1.-.-.-" evidence="1"/>
<dbReference type="Pfam" id="PF12900">
    <property type="entry name" value="Pyridox_ox_2"/>
    <property type="match status" value="1"/>
</dbReference>
<organism evidence="1 2">
    <name type="scientific">Amycolatopsis pigmentata</name>
    <dbReference type="NCBI Taxonomy" id="450801"/>
    <lineage>
        <taxon>Bacteria</taxon>
        <taxon>Bacillati</taxon>
        <taxon>Actinomycetota</taxon>
        <taxon>Actinomycetes</taxon>
        <taxon>Pseudonocardiales</taxon>
        <taxon>Pseudonocardiaceae</taxon>
        <taxon>Amycolatopsis</taxon>
    </lineage>
</organism>
<dbReference type="RefSeq" id="WP_378267931.1">
    <property type="nucleotide sequence ID" value="NZ_JBHUKR010000015.1"/>
</dbReference>